<keyword evidence="4 10" id="KW-1003">Cell membrane</keyword>
<dbReference type="GO" id="GO:1990060">
    <property type="term" value="C:maltose transport complex"/>
    <property type="evidence" value="ECO:0007669"/>
    <property type="project" value="TreeGrafter"/>
</dbReference>
<dbReference type="InterPro" id="IPR035277">
    <property type="entry name" value="MalF_N"/>
</dbReference>
<comment type="function">
    <text evidence="10">Part of the ABC transporter complex MalEFGK involved in maltose/maltodextrin import. Probably responsible for the translocation of the substrate across the membrane.</text>
</comment>
<dbReference type="PANTHER" id="PTHR47314">
    <property type="entry name" value="MALTOSE/MALTODEXTRIN TRANSPORT SYSTEM PERMEASE PROTEIN MALF"/>
    <property type="match status" value="1"/>
</dbReference>
<evidence type="ECO:0000313" key="13">
    <source>
        <dbReference type="EMBL" id="TLK24231.1"/>
    </source>
</evidence>
<dbReference type="Proteomes" id="UP000308000">
    <property type="component" value="Unassembled WGS sequence"/>
</dbReference>
<dbReference type="CDD" id="cd06261">
    <property type="entry name" value="TM_PBP2"/>
    <property type="match status" value="1"/>
</dbReference>
<keyword evidence="5 10" id="KW-0762">Sugar transport</keyword>
<dbReference type="RefSeq" id="WP_129119561.1">
    <property type="nucleotide sequence ID" value="NZ_BSUI01000001.1"/>
</dbReference>
<comment type="caution">
    <text evidence="13">The sequence shown here is derived from an EMBL/GenBank/DDBJ whole genome shotgun (WGS) entry which is preliminary data.</text>
</comment>
<keyword evidence="3 9" id="KW-0813">Transport</keyword>
<dbReference type="InterPro" id="IPR035906">
    <property type="entry name" value="MetI-like_sf"/>
</dbReference>
<keyword evidence="15" id="KW-1185">Reference proteome</keyword>
<keyword evidence="7 9" id="KW-1133">Transmembrane helix</keyword>
<keyword evidence="8 9" id="KW-0472">Membrane</keyword>
<evidence type="ECO:0000313" key="14">
    <source>
        <dbReference type="Proteomes" id="UP000308000"/>
    </source>
</evidence>
<evidence type="ECO:0000256" key="6">
    <source>
        <dbReference type="ARBA" id="ARBA00022692"/>
    </source>
</evidence>
<dbReference type="Gene3D" id="1.20.58.370">
    <property type="entry name" value="MalF N-terminal region-like"/>
    <property type="match status" value="1"/>
</dbReference>
<dbReference type="AlphaFoldDB" id="A0AAJ5JXV4"/>
<dbReference type="PROSITE" id="PS50928">
    <property type="entry name" value="ABC_TM1"/>
    <property type="match status" value="1"/>
</dbReference>
<evidence type="ECO:0000256" key="1">
    <source>
        <dbReference type="ARBA" id="ARBA00004651"/>
    </source>
</evidence>
<proteinExistence type="inferred from homology"/>
<evidence type="ECO:0000256" key="7">
    <source>
        <dbReference type="ARBA" id="ARBA00022989"/>
    </source>
</evidence>
<organism evidence="13 14">
    <name type="scientific">Deinococcus metallilatus</name>
    <dbReference type="NCBI Taxonomy" id="1211322"/>
    <lineage>
        <taxon>Bacteria</taxon>
        <taxon>Thermotogati</taxon>
        <taxon>Deinococcota</taxon>
        <taxon>Deinococci</taxon>
        <taxon>Deinococcales</taxon>
        <taxon>Deinococcaceae</taxon>
        <taxon>Deinococcus</taxon>
    </lineage>
</organism>
<dbReference type="PANTHER" id="PTHR47314:SF1">
    <property type="entry name" value="MALTOSE_MALTODEXTRIN TRANSPORT SYSTEM PERMEASE PROTEIN MALF"/>
    <property type="match status" value="1"/>
</dbReference>
<evidence type="ECO:0000313" key="12">
    <source>
        <dbReference type="EMBL" id="MBB5296669.1"/>
    </source>
</evidence>
<dbReference type="GO" id="GO:0042956">
    <property type="term" value="P:maltodextrin transmembrane transport"/>
    <property type="evidence" value="ECO:0007669"/>
    <property type="project" value="TreeGrafter"/>
</dbReference>
<accession>A0AAJ5JXV4</accession>
<dbReference type="Proteomes" id="UP000536909">
    <property type="component" value="Unassembled WGS sequence"/>
</dbReference>
<evidence type="ECO:0000256" key="10">
    <source>
        <dbReference type="RuleBase" id="RU367050"/>
    </source>
</evidence>
<feature type="transmembrane region" description="Helical" evidence="9">
    <location>
        <begin position="21"/>
        <end position="43"/>
    </location>
</feature>
<evidence type="ECO:0000256" key="8">
    <source>
        <dbReference type="ARBA" id="ARBA00023136"/>
    </source>
</evidence>
<dbReference type="SUPFAM" id="SSF160964">
    <property type="entry name" value="MalF N-terminal region-like"/>
    <property type="match status" value="1"/>
</dbReference>
<dbReference type="SUPFAM" id="SSF161098">
    <property type="entry name" value="MetI-like"/>
    <property type="match status" value="1"/>
</dbReference>
<dbReference type="Pfam" id="PF00528">
    <property type="entry name" value="BPD_transp_1"/>
    <property type="match status" value="1"/>
</dbReference>
<comment type="similarity">
    <text evidence="2 10">Belongs to the binding-protein-dependent transport system permease family. MalFG subfamily.</text>
</comment>
<reference evidence="12 15" key="2">
    <citation type="submission" date="2020-08" db="EMBL/GenBank/DDBJ databases">
        <title>Genomic Encyclopedia of Type Strains, Phase IV (KMG-IV): sequencing the most valuable type-strain genomes for metagenomic binning, comparative biology and taxonomic classification.</title>
        <authorList>
            <person name="Goeker M."/>
        </authorList>
    </citation>
    <scope>NUCLEOTIDE SEQUENCE [LARGE SCALE GENOMIC DNA]</scope>
    <source>
        <strain evidence="12 15">DSM 105434</strain>
    </source>
</reference>
<feature type="transmembrane region" description="Helical" evidence="9">
    <location>
        <begin position="231"/>
        <end position="258"/>
    </location>
</feature>
<dbReference type="GO" id="GO:0015423">
    <property type="term" value="F:ABC-type maltose transporter activity"/>
    <property type="evidence" value="ECO:0007669"/>
    <property type="project" value="TreeGrafter"/>
</dbReference>
<name>A0AAJ5JXV4_9DEIO</name>
<evidence type="ECO:0000256" key="9">
    <source>
        <dbReference type="RuleBase" id="RU363032"/>
    </source>
</evidence>
<feature type="transmembrane region" description="Helical" evidence="9">
    <location>
        <begin position="270"/>
        <end position="290"/>
    </location>
</feature>
<evidence type="ECO:0000259" key="11">
    <source>
        <dbReference type="PROSITE" id="PS50928"/>
    </source>
</evidence>
<evidence type="ECO:0000256" key="2">
    <source>
        <dbReference type="ARBA" id="ARBA00009047"/>
    </source>
</evidence>
<evidence type="ECO:0000256" key="5">
    <source>
        <dbReference type="ARBA" id="ARBA00022597"/>
    </source>
</evidence>
<dbReference type="EMBL" id="JACHFV010000013">
    <property type="protein sequence ID" value="MBB5296669.1"/>
    <property type="molecule type" value="Genomic_DNA"/>
</dbReference>
<evidence type="ECO:0000313" key="15">
    <source>
        <dbReference type="Proteomes" id="UP000536909"/>
    </source>
</evidence>
<dbReference type="InterPro" id="IPR000515">
    <property type="entry name" value="MetI-like"/>
</dbReference>
<evidence type="ECO:0000256" key="3">
    <source>
        <dbReference type="ARBA" id="ARBA00022448"/>
    </source>
</evidence>
<keyword evidence="6 9" id="KW-0812">Transmembrane</keyword>
<reference evidence="13 14" key="1">
    <citation type="submission" date="2019-04" db="EMBL/GenBank/DDBJ databases">
        <title>Deinococcus metalilatus MA1002 mutant No.5.</title>
        <authorList>
            <person name="Park W."/>
            <person name="Park C."/>
        </authorList>
    </citation>
    <scope>NUCLEOTIDE SEQUENCE [LARGE SCALE GENOMIC DNA]</scope>
    <source>
        <strain evidence="13 14">MA1002-m5</strain>
    </source>
</reference>
<comment type="subcellular location">
    <subcellularLocation>
        <location evidence="1 9">Cell membrane</location>
        <topology evidence="1 9">Multi-pass membrane protein</topology>
    </subcellularLocation>
</comment>
<feature type="transmembrane region" description="Helical" evidence="9">
    <location>
        <begin position="380"/>
        <end position="399"/>
    </location>
</feature>
<feature type="transmembrane region" description="Helical" evidence="9">
    <location>
        <begin position="85"/>
        <end position="110"/>
    </location>
</feature>
<feature type="transmembrane region" description="Helical" evidence="9">
    <location>
        <begin position="302"/>
        <end position="330"/>
    </location>
</feature>
<dbReference type="EMBL" id="VBRC01000011">
    <property type="protein sequence ID" value="TLK24231.1"/>
    <property type="molecule type" value="Genomic_DNA"/>
</dbReference>
<evidence type="ECO:0000256" key="4">
    <source>
        <dbReference type="ARBA" id="ARBA00022475"/>
    </source>
</evidence>
<protein>
    <recommendedName>
        <fullName evidence="10">Maltose/maltodextrin transport system permease protein</fullName>
    </recommendedName>
</protein>
<feature type="transmembrane region" description="Helical" evidence="9">
    <location>
        <begin position="441"/>
        <end position="463"/>
    </location>
</feature>
<feature type="transmembrane region" description="Helical" evidence="9">
    <location>
        <begin position="55"/>
        <end position="73"/>
    </location>
</feature>
<gene>
    <name evidence="13" type="ORF">FCS05_15365</name>
    <name evidence="12" type="ORF">HNQ10_003522</name>
</gene>
<feature type="domain" description="ABC transmembrane type-1" evidence="11">
    <location>
        <begin position="232"/>
        <end position="462"/>
    </location>
</feature>
<dbReference type="Gene3D" id="1.10.3720.10">
    <property type="entry name" value="MetI-like"/>
    <property type="match status" value="1"/>
</dbReference>
<sequence length="474" mass="50740">MTATLPSKSPRRAAPPDGASGVLLAVLVLLLLLGGAALIGWLLSGLTASVFPKAPPALILVYALGVLLLAMPLTARLFPWITNWYYLFPALVFLAAFTVLPIIMTVNYAFTNYSGQNSGNPDSAVRTDAKLSPDRRTVTLAEIPEGGNLQTYLKCKAATCAGDTLVLLEEDAANPLRAQIASVQGRTVTLAAPVPQGFDVATATRLNRYDYVGLANFREIFAKASSALWPVFVWTVVFAFSTVVLNALAGLILGILLYNKRLKGRNIYRTLLFLPWAIPAVISVQMWAALLNQQFGIVNKTLGLLGFAAVPWLIDPLWAKISVLLVNLWLGFPYMMTATISALGTINDDLYEAASIDGASRWQQIQNITLPLLRQSFTPILLSAFAFNFNNFTVIYLLTAGGPGGPGGPPVAGHESTAGATDLLINWGYNNAFGAAGGQNYALASAVALIIFFLTLGISLVNFKAAGVFEEARK</sequence>